<dbReference type="InterPro" id="IPR011006">
    <property type="entry name" value="CheY-like_superfamily"/>
</dbReference>
<dbReference type="PROSITE" id="PS50110">
    <property type="entry name" value="RESPONSE_REGULATORY"/>
    <property type="match status" value="1"/>
</dbReference>
<gene>
    <name evidence="4" type="ORF">EVJ48_09200</name>
</gene>
<evidence type="ECO:0000259" key="3">
    <source>
        <dbReference type="PROSITE" id="PS50110"/>
    </source>
</evidence>
<feature type="region of interest" description="Disordered" evidence="2">
    <location>
        <begin position="277"/>
        <end position="309"/>
    </location>
</feature>
<name>A0A520X7Z7_9DELT</name>
<dbReference type="SUPFAM" id="SSF52172">
    <property type="entry name" value="CheY-like"/>
    <property type="match status" value="1"/>
</dbReference>
<feature type="region of interest" description="Disordered" evidence="2">
    <location>
        <begin position="180"/>
        <end position="211"/>
    </location>
</feature>
<dbReference type="InterPro" id="IPR001789">
    <property type="entry name" value="Sig_transdc_resp-reg_receiver"/>
</dbReference>
<comment type="caution">
    <text evidence="1">Lacks conserved residue(s) required for the propagation of feature annotation.</text>
</comment>
<dbReference type="GO" id="GO:0000160">
    <property type="term" value="P:phosphorelay signal transduction system"/>
    <property type="evidence" value="ECO:0007669"/>
    <property type="project" value="InterPro"/>
</dbReference>
<evidence type="ECO:0000256" key="2">
    <source>
        <dbReference type="SAM" id="MobiDB-lite"/>
    </source>
</evidence>
<sequence>MSYNLIFIDESESMQRAITAILQDNTEFNLNLVKEPSSIYKVAKNFKPDIIVLSYNSIDTDLKKSITELKTSKEFAETPLLLLVPSDLSDKERDVLIKLKTDGFIYRPFDKDTFILKVKKALSIPDEDKSGKISGDIASENKKNDLNKIKYAAKNNVIKSDKVFDISDFETKKNNENLDFQNISNALSPKKDNNNEGGYENAASDTENSDIESAELSQAFENLFKDDAIFKEFEELNKKDVRLSAAEDSNIISKTETTAGATRMQEIETSSAYDITQTGEEKNEAPISITGTQNKLETEPASDIKKTEEPTDIAEIKISEPFSYEKIQETSLEPQTQQINTDKENDIRKTEEIEKSADTLWSIESSDSFEPNPLNELMSSINVNQTSRNVNNADDINNGIFDLSAPESGLEINADSLKGTEEASEQINVAEQNSLTGYGSNKNQTSIDVNINNNADDINNGIFDLSAPESGLEINADSLKGTEEASEPHLAALEKQQPNNQDFNEPFAGFNIALSEEKTSTEKKGELKLKILNEQNLADMDSYLKNAIETVISEIKPDIIETVKKMLPDIIEKIVKDEIEKIKQS</sequence>
<dbReference type="Proteomes" id="UP000322454">
    <property type="component" value="Unassembled WGS sequence"/>
</dbReference>
<feature type="domain" description="Response regulatory" evidence="3">
    <location>
        <begin position="4"/>
        <end position="122"/>
    </location>
</feature>
<evidence type="ECO:0000313" key="5">
    <source>
        <dbReference type="Proteomes" id="UP000322454"/>
    </source>
</evidence>
<proteinExistence type="predicted"/>
<organism evidence="4 5">
    <name type="scientific">Candidatus Acidulodesulfobacterium acidiphilum</name>
    <dbReference type="NCBI Taxonomy" id="2597224"/>
    <lineage>
        <taxon>Bacteria</taxon>
        <taxon>Deltaproteobacteria</taxon>
        <taxon>Candidatus Acidulodesulfobacterales</taxon>
        <taxon>Candidatus Acidulodesulfobacterium</taxon>
    </lineage>
</organism>
<dbReference type="EMBL" id="SHMQ01000039">
    <property type="protein sequence ID" value="RZV37323.1"/>
    <property type="molecule type" value="Genomic_DNA"/>
</dbReference>
<comment type="caution">
    <text evidence="4">The sequence shown here is derived from an EMBL/GenBank/DDBJ whole genome shotgun (WGS) entry which is preliminary data.</text>
</comment>
<protein>
    <recommendedName>
        <fullName evidence="3">Response regulatory domain-containing protein</fullName>
    </recommendedName>
</protein>
<evidence type="ECO:0000256" key="1">
    <source>
        <dbReference type="PROSITE-ProRule" id="PRU00169"/>
    </source>
</evidence>
<feature type="compositionally biased region" description="Basic and acidic residues" evidence="2">
    <location>
        <begin position="296"/>
        <end position="309"/>
    </location>
</feature>
<evidence type="ECO:0000313" key="4">
    <source>
        <dbReference type="EMBL" id="RZV37323.1"/>
    </source>
</evidence>
<reference evidence="4 5" key="1">
    <citation type="submission" date="2019-01" db="EMBL/GenBank/DDBJ databases">
        <title>Insights into ecological role of a new deltaproteobacterial order Candidatus Sinidesulfobacterales (Sva0485) by metagenomics and metatranscriptomics.</title>
        <authorList>
            <person name="Tan S."/>
            <person name="Liu J."/>
            <person name="Fang Y."/>
            <person name="Hedlund B."/>
            <person name="Lian Z.-H."/>
            <person name="Huang L.-Y."/>
            <person name="Li J.-T."/>
            <person name="Huang L.-N."/>
            <person name="Li W.-J."/>
            <person name="Jiang H.-C."/>
            <person name="Dong H.-L."/>
            <person name="Shu W.-S."/>
        </authorList>
    </citation>
    <scope>NUCLEOTIDE SEQUENCE [LARGE SCALE GENOMIC DNA]</scope>
    <source>
        <strain evidence="4">AP4</strain>
    </source>
</reference>
<dbReference type="AlphaFoldDB" id="A0A520X7Z7"/>
<accession>A0A520X7Z7</accession>
<dbReference type="Gene3D" id="3.40.50.2300">
    <property type="match status" value="1"/>
</dbReference>